<accession>A0A8J3FYE3</accession>
<keyword evidence="3" id="KW-1185">Reference proteome</keyword>
<dbReference type="EMBL" id="BMMK01000026">
    <property type="protein sequence ID" value="GGM71348.1"/>
    <property type="molecule type" value="Genomic_DNA"/>
</dbReference>
<proteinExistence type="predicted"/>
<dbReference type="AlphaFoldDB" id="A0A8J3FYE3"/>
<organism evidence="2 3">
    <name type="scientific">Longimycelium tulufanense</name>
    <dbReference type="NCBI Taxonomy" id="907463"/>
    <lineage>
        <taxon>Bacteria</taxon>
        <taxon>Bacillati</taxon>
        <taxon>Actinomycetota</taxon>
        <taxon>Actinomycetes</taxon>
        <taxon>Pseudonocardiales</taxon>
        <taxon>Pseudonocardiaceae</taxon>
        <taxon>Longimycelium</taxon>
    </lineage>
</organism>
<reference evidence="2" key="2">
    <citation type="submission" date="2020-09" db="EMBL/GenBank/DDBJ databases">
        <authorList>
            <person name="Sun Q."/>
            <person name="Zhou Y."/>
        </authorList>
    </citation>
    <scope>NUCLEOTIDE SEQUENCE</scope>
    <source>
        <strain evidence="2">CGMCC 4.5737</strain>
    </source>
</reference>
<name>A0A8J3FYE3_9PSEU</name>
<gene>
    <name evidence="2" type="ORF">GCM10012275_47230</name>
</gene>
<reference evidence="2" key="1">
    <citation type="journal article" date="2014" name="Int. J. Syst. Evol. Microbiol.">
        <title>Complete genome sequence of Corynebacterium casei LMG S-19264T (=DSM 44701T), isolated from a smear-ripened cheese.</title>
        <authorList>
            <consortium name="US DOE Joint Genome Institute (JGI-PGF)"/>
            <person name="Walter F."/>
            <person name="Albersmeier A."/>
            <person name="Kalinowski J."/>
            <person name="Ruckert C."/>
        </authorList>
    </citation>
    <scope>NUCLEOTIDE SEQUENCE</scope>
    <source>
        <strain evidence="2">CGMCC 4.5737</strain>
    </source>
</reference>
<dbReference type="Proteomes" id="UP000637578">
    <property type="component" value="Unassembled WGS sequence"/>
</dbReference>
<comment type="caution">
    <text evidence="2">The sequence shown here is derived from an EMBL/GenBank/DDBJ whole genome shotgun (WGS) entry which is preliminary data.</text>
</comment>
<feature type="region of interest" description="Disordered" evidence="1">
    <location>
        <begin position="1"/>
        <end position="20"/>
    </location>
</feature>
<sequence>MMRSATSAVESTVTPEESGMERGLADVAASYARLMGWPVVVSDNGILLPLSPASTALTMPEHLGQGVLAGLKARMLAGPVLALPGPQPRWVFLAELVALLPTQLTSPFEVQFVRAPHQVLLPPTQTTHGPVRWANPPTPSRRWFPPFTAVLAIARMVATER</sequence>
<evidence type="ECO:0000313" key="3">
    <source>
        <dbReference type="Proteomes" id="UP000637578"/>
    </source>
</evidence>
<feature type="compositionally biased region" description="Polar residues" evidence="1">
    <location>
        <begin position="1"/>
        <end position="15"/>
    </location>
</feature>
<protein>
    <submittedName>
        <fullName evidence="2">Uncharacterized protein</fullName>
    </submittedName>
</protein>
<evidence type="ECO:0000256" key="1">
    <source>
        <dbReference type="SAM" id="MobiDB-lite"/>
    </source>
</evidence>
<evidence type="ECO:0000313" key="2">
    <source>
        <dbReference type="EMBL" id="GGM71348.1"/>
    </source>
</evidence>